<dbReference type="VEuPathDB" id="ToxoDB:CSUI_002595"/>
<dbReference type="PANTHER" id="PTHR21580:SF28">
    <property type="entry name" value="BOREALIN N-TERMINAL DOMAIN-CONTAINING PROTEIN-RELATED"/>
    <property type="match status" value="1"/>
</dbReference>
<feature type="region of interest" description="Disordered" evidence="1">
    <location>
        <begin position="120"/>
        <end position="408"/>
    </location>
</feature>
<dbReference type="EMBL" id="MIGC01001080">
    <property type="protein sequence ID" value="PHJ23555.1"/>
    <property type="molecule type" value="Genomic_DNA"/>
</dbReference>
<keyword evidence="3" id="KW-1185">Reference proteome</keyword>
<dbReference type="Proteomes" id="UP000221165">
    <property type="component" value="Unassembled WGS sequence"/>
</dbReference>
<dbReference type="InterPro" id="IPR010736">
    <property type="entry name" value="SHIPPO-rpt"/>
</dbReference>
<evidence type="ECO:0000313" key="2">
    <source>
        <dbReference type="EMBL" id="PHJ23555.1"/>
    </source>
</evidence>
<evidence type="ECO:0000313" key="3">
    <source>
        <dbReference type="Proteomes" id="UP000221165"/>
    </source>
</evidence>
<evidence type="ECO:0000256" key="1">
    <source>
        <dbReference type="SAM" id="MobiDB-lite"/>
    </source>
</evidence>
<feature type="region of interest" description="Disordered" evidence="1">
    <location>
        <begin position="1"/>
        <end position="106"/>
    </location>
</feature>
<dbReference type="OrthoDB" id="445580at2759"/>
<reference evidence="2 3" key="1">
    <citation type="journal article" date="2017" name="Int. J. Parasitol.">
        <title>The genome of the protozoan parasite Cystoisospora suis and a reverse vaccinology approach to identify vaccine candidates.</title>
        <authorList>
            <person name="Palmieri N."/>
            <person name="Shrestha A."/>
            <person name="Ruttkowski B."/>
            <person name="Beck T."/>
            <person name="Vogl C."/>
            <person name="Tomley F."/>
            <person name="Blake D.P."/>
            <person name="Joachim A."/>
        </authorList>
    </citation>
    <scope>NUCLEOTIDE SEQUENCE [LARGE SCALE GENOMIC DNA]</scope>
    <source>
        <strain evidence="2 3">Wien I</strain>
    </source>
</reference>
<name>A0A2C6L863_9APIC</name>
<sequence length="408" mass="42808">MERVSDHYLTTLSNVRAGPKWSFGGRPRPTSASATPGPGAYEPSNRPSSPSAPSYGFGSETRGKAVAYRSPGPGAYDPNKQYARNAPQWSMPGRKPPAKLDAFPGPGAYEIKLQSGAPAYGLGTGQRKTVSAPNTPGPGAYNPSYLGESAPQWGMGTGSRAGGAGAMKANVPGPGSYTLPTKLQEGPQYSMGGRSETRKRDSSPGPGAYNPARPEKDSGKYSFGIKTPALRLGAMTTPGPGTYRTEGVISSPKSPQWSFGSQKRGVNFVNSVPGPGQYNAEKSPRRQAPAWSLAGGGARGFCTKKDGPAPGTYNIPSHIGDGAKFSLGTQKRIEWNIPKQDTPGPCTYDPRRGDDSPQWGFGSSQRSPLARITATPGPGTYNTKDEPTGPQWTFNPRRENNAAGSPSG</sequence>
<proteinExistence type="predicted"/>
<dbReference type="AlphaFoldDB" id="A0A2C6L863"/>
<gene>
    <name evidence="2" type="ORF">CSUI_002595</name>
</gene>
<dbReference type="GeneID" id="94426006"/>
<comment type="caution">
    <text evidence="2">The sequence shown here is derived from an EMBL/GenBank/DDBJ whole genome shotgun (WGS) entry which is preliminary data.</text>
</comment>
<feature type="compositionally biased region" description="Gly residues" evidence="1">
    <location>
        <begin position="155"/>
        <end position="165"/>
    </location>
</feature>
<accession>A0A2C6L863</accession>
<feature type="compositionally biased region" description="Low complexity" evidence="1">
    <location>
        <begin position="43"/>
        <end position="54"/>
    </location>
</feature>
<feature type="compositionally biased region" description="Polar residues" evidence="1">
    <location>
        <begin position="251"/>
        <end position="261"/>
    </location>
</feature>
<dbReference type="InterPro" id="IPR051291">
    <property type="entry name" value="CIMAP"/>
</dbReference>
<dbReference type="PANTHER" id="PTHR21580">
    <property type="entry name" value="SHIPPO-1-RELATED"/>
    <property type="match status" value="1"/>
</dbReference>
<organism evidence="2 3">
    <name type="scientific">Cystoisospora suis</name>
    <dbReference type="NCBI Taxonomy" id="483139"/>
    <lineage>
        <taxon>Eukaryota</taxon>
        <taxon>Sar</taxon>
        <taxon>Alveolata</taxon>
        <taxon>Apicomplexa</taxon>
        <taxon>Conoidasida</taxon>
        <taxon>Coccidia</taxon>
        <taxon>Eucoccidiorida</taxon>
        <taxon>Eimeriorina</taxon>
        <taxon>Sarcocystidae</taxon>
        <taxon>Cystoisospora</taxon>
    </lineage>
</organism>
<dbReference type="Pfam" id="PF07004">
    <property type="entry name" value="SHIPPO-rpt"/>
    <property type="match status" value="12"/>
</dbReference>
<dbReference type="RefSeq" id="XP_067925230.1">
    <property type="nucleotide sequence ID" value="XM_068062795.1"/>
</dbReference>
<protein>
    <submittedName>
        <fullName evidence="2">H-shippo 1</fullName>
    </submittedName>
</protein>